<dbReference type="InterPro" id="IPR012938">
    <property type="entry name" value="Glc/Sorbosone_DH"/>
</dbReference>
<feature type="region of interest" description="Disordered" evidence="1">
    <location>
        <begin position="225"/>
        <end position="247"/>
    </location>
</feature>
<feature type="compositionally biased region" description="Basic and acidic residues" evidence="1">
    <location>
        <begin position="309"/>
        <end position="322"/>
    </location>
</feature>
<evidence type="ECO:0000313" key="4">
    <source>
        <dbReference type="Proteomes" id="UP000636793"/>
    </source>
</evidence>
<dbReference type="Gene3D" id="2.120.10.30">
    <property type="entry name" value="TolB, C-terminal domain"/>
    <property type="match status" value="1"/>
</dbReference>
<dbReference type="AlphaFoldDB" id="A0A916WQS6"/>
<dbReference type="Proteomes" id="UP000636793">
    <property type="component" value="Unassembled WGS sequence"/>
</dbReference>
<feature type="region of interest" description="Disordered" evidence="1">
    <location>
        <begin position="306"/>
        <end position="332"/>
    </location>
</feature>
<reference evidence="3" key="2">
    <citation type="submission" date="2020-09" db="EMBL/GenBank/DDBJ databases">
        <authorList>
            <person name="Sun Q."/>
            <person name="Zhou Y."/>
        </authorList>
    </citation>
    <scope>NUCLEOTIDE SEQUENCE</scope>
    <source>
        <strain evidence="3">CGMCC 1.15085</strain>
    </source>
</reference>
<evidence type="ECO:0000256" key="1">
    <source>
        <dbReference type="SAM" id="MobiDB-lite"/>
    </source>
</evidence>
<dbReference type="InterPro" id="IPR011042">
    <property type="entry name" value="6-blade_b-propeller_TolB-like"/>
</dbReference>
<feature type="compositionally biased region" description="Polar residues" evidence="1">
    <location>
        <begin position="228"/>
        <end position="246"/>
    </location>
</feature>
<name>A0A916WQS6_9MICO</name>
<dbReference type="PANTHER" id="PTHR19328">
    <property type="entry name" value="HEDGEHOG-INTERACTING PROTEIN"/>
    <property type="match status" value="1"/>
</dbReference>
<gene>
    <name evidence="3" type="ORF">GCM10011492_14760</name>
</gene>
<dbReference type="PANTHER" id="PTHR19328:SF13">
    <property type="entry name" value="HIPL1 PROTEIN"/>
    <property type="match status" value="1"/>
</dbReference>
<protein>
    <submittedName>
        <fullName evidence="3">Oxidoreductase</fullName>
    </submittedName>
</protein>
<evidence type="ECO:0000313" key="3">
    <source>
        <dbReference type="EMBL" id="GGB25683.1"/>
    </source>
</evidence>
<sequence>MADVVTGLKAPWSVVWVDGAPLISQRDDARIRQLSGGKLREVLTVPGVKHGGEGGLLGMAVHDGWLAVYYTGDDDTNRVVRYRCAKREGAVRLTGRQQILDGIPAGVVHNGGRVEFGPDGKLYVSTGDSTQRELAQDRSSLAGKILRLEPDGGVPGDNPFVRSPVWSMGHRNVQGMAWAADRTMFAVEFGENTWDELNVIVRGGNYGWPVREGRAKTDFDTSLVPRGTGSTSYRNPVQQWPTSEASPSGMAVLGDTIYIAALGGQRLITVPVSHPSASTQHFVRTYGRLRDVVVAPDRSLWVLTNNTDTRGDPRPGDDRILRVDPTSLSTDK</sequence>
<dbReference type="EMBL" id="BMHI01000002">
    <property type="protein sequence ID" value="GGB25683.1"/>
    <property type="molecule type" value="Genomic_DNA"/>
</dbReference>
<accession>A0A916WQS6</accession>
<evidence type="ECO:0000259" key="2">
    <source>
        <dbReference type="Pfam" id="PF07995"/>
    </source>
</evidence>
<comment type="caution">
    <text evidence="3">The sequence shown here is derived from an EMBL/GenBank/DDBJ whole genome shotgun (WGS) entry which is preliminary data.</text>
</comment>
<proteinExistence type="predicted"/>
<feature type="domain" description="Glucose/Sorbosone dehydrogenase" evidence="2">
    <location>
        <begin position="8"/>
        <end position="309"/>
    </location>
</feature>
<keyword evidence="4" id="KW-1185">Reference proteome</keyword>
<dbReference type="InterPro" id="IPR011041">
    <property type="entry name" value="Quinoprot_gluc/sorb_DH_b-prop"/>
</dbReference>
<reference evidence="3" key="1">
    <citation type="journal article" date="2014" name="Int. J. Syst. Evol. Microbiol.">
        <title>Complete genome sequence of Corynebacterium casei LMG S-19264T (=DSM 44701T), isolated from a smear-ripened cheese.</title>
        <authorList>
            <consortium name="US DOE Joint Genome Institute (JGI-PGF)"/>
            <person name="Walter F."/>
            <person name="Albersmeier A."/>
            <person name="Kalinowski J."/>
            <person name="Ruckert C."/>
        </authorList>
    </citation>
    <scope>NUCLEOTIDE SEQUENCE</scope>
    <source>
        <strain evidence="3">CGMCC 1.15085</strain>
    </source>
</reference>
<dbReference type="SUPFAM" id="SSF50952">
    <property type="entry name" value="Soluble quinoprotein glucose dehydrogenase"/>
    <property type="match status" value="1"/>
</dbReference>
<dbReference type="Pfam" id="PF07995">
    <property type="entry name" value="GSDH"/>
    <property type="match status" value="1"/>
</dbReference>
<organism evidence="3 4">
    <name type="scientific">Flexivirga endophytica</name>
    <dbReference type="NCBI Taxonomy" id="1849103"/>
    <lineage>
        <taxon>Bacteria</taxon>
        <taxon>Bacillati</taxon>
        <taxon>Actinomycetota</taxon>
        <taxon>Actinomycetes</taxon>
        <taxon>Micrococcales</taxon>
        <taxon>Dermacoccaceae</taxon>
        <taxon>Flexivirga</taxon>
    </lineage>
</organism>